<dbReference type="Gene3D" id="2.170.130.10">
    <property type="entry name" value="TonB-dependent receptor, plug domain"/>
    <property type="match status" value="1"/>
</dbReference>
<accession>A0A4Q1SI43</accession>
<comment type="caution">
    <text evidence="7">The sequence shown here is derived from an EMBL/GenBank/DDBJ whole genome shotgun (WGS) entry which is preliminary data.</text>
</comment>
<dbReference type="InterPro" id="IPR010104">
    <property type="entry name" value="TonB_rcpt_bac"/>
</dbReference>
<dbReference type="InterPro" id="IPR000531">
    <property type="entry name" value="Beta-barrel_TonB"/>
</dbReference>
<comment type="subcellular location">
    <subcellularLocation>
        <location evidence="1 4">Cell outer membrane</location>
    </subcellularLocation>
</comment>
<dbReference type="GO" id="GO:0009279">
    <property type="term" value="C:cell outer membrane"/>
    <property type="evidence" value="ECO:0007669"/>
    <property type="project" value="UniProtKB-SubCell"/>
</dbReference>
<evidence type="ECO:0000259" key="6">
    <source>
        <dbReference type="Pfam" id="PF07715"/>
    </source>
</evidence>
<evidence type="ECO:0000313" key="8">
    <source>
        <dbReference type="Proteomes" id="UP000290253"/>
    </source>
</evidence>
<keyword evidence="8" id="KW-1185">Reference proteome</keyword>
<name>A0A4Q1SI43_9BACT</name>
<keyword evidence="7" id="KW-0675">Receptor</keyword>
<dbReference type="InterPro" id="IPR037066">
    <property type="entry name" value="Plug_dom_sf"/>
</dbReference>
<reference evidence="7 8" key="1">
    <citation type="journal article" date="2016" name="Int. J. Syst. Evol. Microbiol.">
        <title>Acidipila dinghuensis sp. nov., an acidobacterium isolated from forest soil.</title>
        <authorList>
            <person name="Jiang Y.W."/>
            <person name="Wang J."/>
            <person name="Chen M.H."/>
            <person name="Lv Y.Y."/>
            <person name="Qiu L.H."/>
        </authorList>
    </citation>
    <scope>NUCLEOTIDE SEQUENCE [LARGE SCALE GENOMIC DNA]</scope>
    <source>
        <strain evidence="7 8">DHOF10</strain>
    </source>
</reference>
<dbReference type="InterPro" id="IPR036942">
    <property type="entry name" value="Beta-barrel_TonB_sf"/>
</dbReference>
<dbReference type="PANTHER" id="PTHR40980">
    <property type="entry name" value="PLUG DOMAIN-CONTAINING PROTEIN"/>
    <property type="match status" value="1"/>
</dbReference>
<evidence type="ECO:0000256" key="1">
    <source>
        <dbReference type="ARBA" id="ARBA00004442"/>
    </source>
</evidence>
<dbReference type="InterPro" id="IPR012910">
    <property type="entry name" value="Plug_dom"/>
</dbReference>
<evidence type="ECO:0000313" key="7">
    <source>
        <dbReference type="EMBL" id="RXS97264.1"/>
    </source>
</evidence>
<comment type="similarity">
    <text evidence="4">Belongs to the TonB-dependent receptor family.</text>
</comment>
<dbReference type="GO" id="GO:0030246">
    <property type="term" value="F:carbohydrate binding"/>
    <property type="evidence" value="ECO:0007669"/>
    <property type="project" value="InterPro"/>
</dbReference>
<dbReference type="SUPFAM" id="SSF56935">
    <property type="entry name" value="Porins"/>
    <property type="match status" value="1"/>
</dbReference>
<keyword evidence="3" id="KW-0998">Cell outer membrane</keyword>
<evidence type="ECO:0000256" key="4">
    <source>
        <dbReference type="RuleBase" id="RU003357"/>
    </source>
</evidence>
<feature type="domain" description="TonB-dependent receptor-like beta-barrel" evidence="5">
    <location>
        <begin position="495"/>
        <end position="993"/>
    </location>
</feature>
<dbReference type="Gene3D" id="2.60.40.1120">
    <property type="entry name" value="Carboxypeptidase-like, regulatory domain"/>
    <property type="match status" value="1"/>
</dbReference>
<dbReference type="EMBL" id="SDMK01000001">
    <property type="protein sequence ID" value="RXS97264.1"/>
    <property type="molecule type" value="Genomic_DNA"/>
</dbReference>
<keyword evidence="4" id="KW-0798">TonB box</keyword>
<evidence type="ECO:0000256" key="3">
    <source>
        <dbReference type="ARBA" id="ARBA00023237"/>
    </source>
</evidence>
<protein>
    <submittedName>
        <fullName evidence="7">TonB-dependent receptor</fullName>
    </submittedName>
</protein>
<feature type="domain" description="TonB-dependent receptor plug" evidence="6">
    <location>
        <begin position="164"/>
        <end position="262"/>
    </location>
</feature>
<dbReference type="RefSeq" id="WP_129207043.1">
    <property type="nucleotide sequence ID" value="NZ_BMGU01000001.1"/>
</dbReference>
<dbReference type="NCBIfam" id="TIGR01782">
    <property type="entry name" value="TonB-Xanth-Caul"/>
    <property type="match status" value="1"/>
</dbReference>
<keyword evidence="2 4" id="KW-0472">Membrane</keyword>
<dbReference type="Proteomes" id="UP000290253">
    <property type="component" value="Unassembled WGS sequence"/>
</dbReference>
<organism evidence="7 8">
    <name type="scientific">Silvibacterium dinghuense</name>
    <dbReference type="NCBI Taxonomy" id="1560006"/>
    <lineage>
        <taxon>Bacteria</taxon>
        <taxon>Pseudomonadati</taxon>
        <taxon>Acidobacteriota</taxon>
        <taxon>Terriglobia</taxon>
        <taxon>Terriglobales</taxon>
        <taxon>Acidobacteriaceae</taxon>
        <taxon>Silvibacterium</taxon>
    </lineage>
</organism>
<dbReference type="Gene3D" id="2.40.170.20">
    <property type="entry name" value="TonB-dependent receptor, beta-barrel domain"/>
    <property type="match status" value="1"/>
</dbReference>
<dbReference type="Pfam" id="PF00593">
    <property type="entry name" value="TonB_dep_Rec_b-barrel"/>
    <property type="match status" value="1"/>
</dbReference>
<proteinExistence type="inferred from homology"/>
<evidence type="ECO:0000259" key="5">
    <source>
        <dbReference type="Pfam" id="PF00593"/>
    </source>
</evidence>
<dbReference type="SUPFAM" id="SSF49452">
    <property type="entry name" value="Starch-binding domain-like"/>
    <property type="match status" value="1"/>
</dbReference>
<gene>
    <name evidence="7" type="ORF">ESZ00_04960</name>
</gene>
<dbReference type="Pfam" id="PF07715">
    <property type="entry name" value="Plug"/>
    <property type="match status" value="1"/>
</dbReference>
<dbReference type="InterPro" id="IPR013784">
    <property type="entry name" value="Carb-bd-like_fold"/>
</dbReference>
<dbReference type="PANTHER" id="PTHR40980:SF4">
    <property type="entry name" value="TONB-DEPENDENT RECEPTOR-LIKE BETA-BARREL DOMAIN-CONTAINING PROTEIN"/>
    <property type="match status" value="1"/>
</dbReference>
<evidence type="ECO:0000256" key="2">
    <source>
        <dbReference type="ARBA" id="ARBA00023136"/>
    </source>
</evidence>
<dbReference type="AlphaFoldDB" id="A0A4Q1SI43"/>
<dbReference type="Pfam" id="PF13620">
    <property type="entry name" value="CarboxypepD_reg"/>
    <property type="match status" value="1"/>
</dbReference>
<sequence length="1030" mass="112122">MRNPPHTHGSGLKEDMFMKTNPLRRGARSLTLSLALSTATLLCATAAPAVAQVSRGIVQGTVVDAAGAAVPGAQLELLPAHIKGVTDAQGTFRLSDIPAGSYTLTVSYVGFSPLTSPVSVTASQTSTLSLQLTVANHAEQILVSASRPHGEAEAINETRTADNIKEVMPSEVIRSLPNANVADAIGRLPGVTLYRIEGEGVYIQVRGTEPRLTNVTVDGITIPAPEPTVRQVRLDVIPSDMVDSIEMNKTLQANMDGNGIGGSVNLRTKEAGERPTFDAYSDGGYTPILNGVGSYDFGGTAGKRFGASKRFGLLGNAVMDYNGRGIDNIQPSLDPLSTFSTPFYDNNTIREYRYNRTRYGFDGSADFRVTDSTTLYAHGFFSDLADYGDKWYYEPVSVAISGTAADPVYPSASTKSSSPKFYTSNKRPNAAVSTLILGGRTVHSDSLWLYQISASRSYEQDSAGNPKADFSWIGSTLYCNYVPSAQNDANHPHFGNCDNSANSPLLNGANWRFKDITTSTGINAQLNLTAQTSWAHGYRWWDHNGTFEAGFKFTNAHQTQDATETVYDSFPSTAPLMSDLADKFTNTDYYGGHYFGGHYGQVSDFTKTQAYTLANYQGYIDKQKTAADTYPNLFHTVEQITAGYLMNSIDFGRLHVNTGLRIEATRDLTFGYNVNFYGTYSDGSYSGGSSSELCSGNTAPVAPAPGNCYTFTGVNNNPSYVDLLPSAQFRYALTQDANIRAVYSRGIARPDPYQLVPYVTEDSTASPISVLIGNPNLRTEHANNYDVLFEDYLHPLGLVQAGFFFKQLTAPQVEVTIPSNISLSSFPAGYFPTSIQQVIEQYPGDAITQYTNGKNAYLYGIELNFQQHFSYLPGFLSGLGLTANYTYTGSQEKGLPLRSDSPSTIDQSPNSWRISPTYDTKRFSARAGLAYDGASLFQYQYISPTYVSGSDPSGLGPKGPSGDIWTLTHFQVDAQASYRVWKGLRAVVNGLNLNNEVFGYYTGSKAFINQREFYKPTYSGGLRYTFSPAR</sequence>
<dbReference type="OrthoDB" id="99276at2"/>